<dbReference type="InterPro" id="IPR011006">
    <property type="entry name" value="CheY-like_superfamily"/>
</dbReference>
<dbReference type="Gene3D" id="3.40.50.2300">
    <property type="match status" value="1"/>
</dbReference>
<organism evidence="4 5">
    <name type="scientific">Pedosphaera parvula (strain Ellin514)</name>
    <dbReference type="NCBI Taxonomy" id="320771"/>
    <lineage>
        <taxon>Bacteria</taxon>
        <taxon>Pseudomonadati</taxon>
        <taxon>Verrucomicrobiota</taxon>
        <taxon>Pedosphaerae</taxon>
        <taxon>Pedosphaerales</taxon>
        <taxon>Pedosphaeraceae</taxon>
        <taxon>Pedosphaera</taxon>
    </lineage>
</organism>
<dbReference type="Pfam" id="PF00072">
    <property type="entry name" value="Response_reg"/>
    <property type="match status" value="1"/>
</dbReference>
<comment type="caution">
    <text evidence="4">The sequence shown here is derived from an EMBL/GenBank/DDBJ whole genome shotgun (WGS) entry which is preliminary data.</text>
</comment>
<dbReference type="GO" id="GO:0000160">
    <property type="term" value="P:phosphorelay signal transduction system"/>
    <property type="evidence" value="ECO:0007669"/>
    <property type="project" value="InterPro"/>
</dbReference>
<protein>
    <submittedName>
        <fullName evidence="4">Response regulator receiver protein</fullName>
    </submittedName>
</protein>
<keyword evidence="5" id="KW-1185">Reference proteome</keyword>
<dbReference type="PROSITE" id="PS50110">
    <property type="entry name" value="RESPONSE_REGULATORY"/>
    <property type="match status" value="1"/>
</dbReference>
<dbReference type="OrthoDB" id="9778145at2"/>
<dbReference type="AlphaFoldDB" id="B9XDM0"/>
<evidence type="ECO:0000313" key="4">
    <source>
        <dbReference type="EMBL" id="EEF62166.1"/>
    </source>
</evidence>
<dbReference type="STRING" id="320771.Cflav_PD6441"/>
<dbReference type="RefSeq" id="WP_007413918.1">
    <property type="nucleotide sequence ID" value="NZ_ABOX02000006.1"/>
</dbReference>
<dbReference type="SUPFAM" id="SSF52172">
    <property type="entry name" value="CheY-like"/>
    <property type="match status" value="1"/>
</dbReference>
<evidence type="ECO:0000313" key="5">
    <source>
        <dbReference type="Proteomes" id="UP000003688"/>
    </source>
</evidence>
<dbReference type="PANTHER" id="PTHR44591:SF3">
    <property type="entry name" value="RESPONSE REGULATORY DOMAIN-CONTAINING PROTEIN"/>
    <property type="match status" value="1"/>
</dbReference>
<dbReference type="SMART" id="SM00448">
    <property type="entry name" value="REC"/>
    <property type="match status" value="1"/>
</dbReference>
<dbReference type="EMBL" id="ABOX02000006">
    <property type="protein sequence ID" value="EEF62166.1"/>
    <property type="molecule type" value="Genomic_DNA"/>
</dbReference>
<name>B9XDM0_PEDPL</name>
<keyword evidence="1 2" id="KW-0597">Phosphoprotein</keyword>
<evidence type="ECO:0000256" key="1">
    <source>
        <dbReference type="ARBA" id="ARBA00022553"/>
    </source>
</evidence>
<gene>
    <name evidence="4" type="ORF">Cflav_PD6441</name>
</gene>
<feature type="domain" description="Response regulatory" evidence="3">
    <location>
        <begin position="3"/>
        <end position="119"/>
    </location>
</feature>
<sequence length="120" mass="13365">MAKILIVDDLPTEVQLMRSAIASLGHSVVVATDGEQAVEMAHRESPDLMLLDVVLPRMDGFQVCRKIKKDPNTSNIQVILISSKTQESDKFWGLKQGANAYIFKPFSPQELVDAVKKNLR</sequence>
<accession>B9XDM0</accession>
<evidence type="ECO:0000259" key="3">
    <source>
        <dbReference type="PROSITE" id="PS50110"/>
    </source>
</evidence>
<reference evidence="4 5" key="1">
    <citation type="journal article" date="2011" name="J. Bacteriol.">
        <title>Genome sequence of 'Pedosphaera parvula' Ellin514, an aerobic Verrucomicrobial isolate from pasture soil.</title>
        <authorList>
            <person name="Kant R."/>
            <person name="van Passel M.W."/>
            <person name="Sangwan P."/>
            <person name="Palva A."/>
            <person name="Lucas S."/>
            <person name="Copeland A."/>
            <person name="Lapidus A."/>
            <person name="Glavina Del Rio T."/>
            <person name="Dalin E."/>
            <person name="Tice H."/>
            <person name="Bruce D."/>
            <person name="Goodwin L."/>
            <person name="Pitluck S."/>
            <person name="Chertkov O."/>
            <person name="Larimer F.W."/>
            <person name="Land M.L."/>
            <person name="Hauser L."/>
            <person name="Brettin T.S."/>
            <person name="Detter J.C."/>
            <person name="Han S."/>
            <person name="de Vos W.M."/>
            <person name="Janssen P.H."/>
            <person name="Smidt H."/>
        </authorList>
    </citation>
    <scope>NUCLEOTIDE SEQUENCE [LARGE SCALE GENOMIC DNA]</scope>
    <source>
        <strain evidence="4 5">Ellin514</strain>
    </source>
</reference>
<dbReference type="InterPro" id="IPR001789">
    <property type="entry name" value="Sig_transdc_resp-reg_receiver"/>
</dbReference>
<proteinExistence type="predicted"/>
<feature type="modified residue" description="4-aspartylphosphate" evidence="2">
    <location>
        <position position="52"/>
    </location>
</feature>
<evidence type="ECO:0000256" key="2">
    <source>
        <dbReference type="PROSITE-ProRule" id="PRU00169"/>
    </source>
</evidence>
<dbReference type="InterPro" id="IPR050595">
    <property type="entry name" value="Bact_response_regulator"/>
</dbReference>
<dbReference type="Proteomes" id="UP000003688">
    <property type="component" value="Unassembled WGS sequence"/>
</dbReference>
<dbReference type="PANTHER" id="PTHR44591">
    <property type="entry name" value="STRESS RESPONSE REGULATOR PROTEIN 1"/>
    <property type="match status" value="1"/>
</dbReference>